<keyword evidence="1" id="KW-0812">Transmembrane</keyword>
<organism evidence="2">
    <name type="scientific">Rhipicephalus appendiculatus</name>
    <name type="common">Brown ear tick</name>
    <dbReference type="NCBI Taxonomy" id="34631"/>
    <lineage>
        <taxon>Eukaryota</taxon>
        <taxon>Metazoa</taxon>
        <taxon>Ecdysozoa</taxon>
        <taxon>Arthropoda</taxon>
        <taxon>Chelicerata</taxon>
        <taxon>Arachnida</taxon>
        <taxon>Acari</taxon>
        <taxon>Parasitiformes</taxon>
        <taxon>Ixodida</taxon>
        <taxon>Ixodoidea</taxon>
        <taxon>Ixodidae</taxon>
        <taxon>Rhipicephalinae</taxon>
        <taxon>Rhipicephalus</taxon>
        <taxon>Rhipicephalus</taxon>
    </lineage>
</organism>
<sequence length="81" mass="8912">MLAADKGNAAVLDAKEACHVWWSRLAAWQCGILLFPFLFFLFGYICRKAPPLNVPLLACNLFVTLSGQPRTCVMMGVSPPI</sequence>
<keyword evidence="1" id="KW-0472">Membrane</keyword>
<dbReference type="EMBL" id="GEDV01011831">
    <property type="protein sequence ID" value="JAP76726.1"/>
    <property type="molecule type" value="Transcribed_RNA"/>
</dbReference>
<reference evidence="2" key="1">
    <citation type="journal article" date="2016" name="Ticks Tick Borne Dis.">
        <title>De novo assembly and annotation of the salivary gland transcriptome of Rhipicephalus appendiculatus male and female ticks during blood feeding.</title>
        <authorList>
            <person name="de Castro M.H."/>
            <person name="de Klerk D."/>
            <person name="Pienaar R."/>
            <person name="Latif A.A."/>
            <person name="Rees D.J."/>
            <person name="Mans B.J."/>
        </authorList>
    </citation>
    <scope>NUCLEOTIDE SEQUENCE</scope>
    <source>
        <tissue evidence="2">Salivary glands</tissue>
    </source>
</reference>
<evidence type="ECO:0000256" key="1">
    <source>
        <dbReference type="SAM" id="Phobius"/>
    </source>
</evidence>
<proteinExistence type="predicted"/>
<name>A0A131YF51_RHIAP</name>
<keyword evidence="1" id="KW-1133">Transmembrane helix</keyword>
<protein>
    <submittedName>
        <fullName evidence="2">Uncharacterized protein</fullName>
    </submittedName>
</protein>
<feature type="transmembrane region" description="Helical" evidence="1">
    <location>
        <begin position="26"/>
        <end position="46"/>
    </location>
</feature>
<evidence type="ECO:0000313" key="2">
    <source>
        <dbReference type="EMBL" id="JAP76726.1"/>
    </source>
</evidence>
<dbReference type="AlphaFoldDB" id="A0A131YF51"/>
<accession>A0A131YF51</accession>